<feature type="compositionally biased region" description="Basic and acidic residues" evidence="1">
    <location>
        <begin position="21"/>
        <end position="30"/>
    </location>
</feature>
<reference evidence="3" key="1">
    <citation type="journal article" date="2022" name="Microb. Genom.">
        <title>A global pangenome for the wheat fungal pathogen Pyrenophora tritici-repentis and prediction of effector protein structural homology.</title>
        <authorList>
            <person name="Moolhuijzen P.M."/>
            <person name="See P.T."/>
            <person name="Shi G."/>
            <person name="Powell H.R."/>
            <person name="Cockram J."/>
            <person name="Jorgensen L.N."/>
            <person name="Benslimane H."/>
            <person name="Strelkov S.E."/>
            <person name="Turner J."/>
            <person name="Liu Z."/>
            <person name="Moffat C.S."/>
        </authorList>
    </citation>
    <scope>NUCLEOTIDE SEQUENCE [LARGE SCALE GENOMIC DNA]</scope>
</reference>
<evidence type="ECO:0000313" key="3">
    <source>
        <dbReference type="Proteomes" id="UP000249757"/>
    </source>
</evidence>
<dbReference type="Proteomes" id="UP000249757">
    <property type="component" value="Unassembled WGS sequence"/>
</dbReference>
<feature type="region of interest" description="Disordered" evidence="1">
    <location>
        <begin position="20"/>
        <end position="46"/>
    </location>
</feature>
<name>A0A2W1GNA7_9PLEO</name>
<evidence type="ECO:0000256" key="1">
    <source>
        <dbReference type="SAM" id="MobiDB-lite"/>
    </source>
</evidence>
<protein>
    <submittedName>
        <fullName evidence="2">Uncharacterized protein</fullName>
    </submittedName>
</protein>
<feature type="compositionally biased region" description="Polar residues" evidence="1">
    <location>
        <begin position="32"/>
        <end position="46"/>
    </location>
</feature>
<organism evidence="2 3">
    <name type="scientific">Pyrenophora tritici-repentis</name>
    <dbReference type="NCBI Taxonomy" id="45151"/>
    <lineage>
        <taxon>Eukaryota</taxon>
        <taxon>Fungi</taxon>
        <taxon>Dikarya</taxon>
        <taxon>Ascomycota</taxon>
        <taxon>Pezizomycotina</taxon>
        <taxon>Dothideomycetes</taxon>
        <taxon>Pleosporomycetidae</taxon>
        <taxon>Pleosporales</taxon>
        <taxon>Pleosporineae</taxon>
        <taxon>Pleosporaceae</taxon>
        <taxon>Pyrenophora</taxon>
    </lineage>
</organism>
<comment type="caution">
    <text evidence="2">The sequence shown here is derived from an EMBL/GenBank/DDBJ whole genome shotgun (WGS) entry which is preliminary data.</text>
</comment>
<keyword evidence="3" id="KW-1185">Reference proteome</keyword>
<evidence type="ECO:0000313" key="2">
    <source>
        <dbReference type="EMBL" id="KAI1518543.1"/>
    </source>
</evidence>
<dbReference type="EMBL" id="NRDI02000002">
    <property type="protein sequence ID" value="KAI1518543.1"/>
    <property type="molecule type" value="Genomic_DNA"/>
</dbReference>
<accession>A0A2W1GNA7</accession>
<sequence length="136" mass="16096">MSTRESRSKLSSENVQKSLKNIHDKFKKPNEVSGNSLDASMEPQSEPTLQRLCRNWMLLFDDKEDDLLAEARVERLRCAYSRADLTLDWNNIARRYTEERFKLKFAGFVAVRRWHRNCKLYADYCKKHDIVILPVT</sequence>
<dbReference type="AlphaFoldDB" id="A0A2W1GNA7"/>
<gene>
    <name evidence="2" type="ORF">Ptr86124_001671</name>
</gene>
<proteinExistence type="predicted"/>